<organism evidence="2 3">
    <name type="scientific">Pelomonas aquatica</name>
    <dbReference type="NCBI Taxonomy" id="431058"/>
    <lineage>
        <taxon>Bacteria</taxon>
        <taxon>Pseudomonadati</taxon>
        <taxon>Pseudomonadota</taxon>
        <taxon>Betaproteobacteria</taxon>
        <taxon>Burkholderiales</taxon>
        <taxon>Sphaerotilaceae</taxon>
        <taxon>Roseateles</taxon>
    </lineage>
</organism>
<evidence type="ECO:0000313" key="2">
    <source>
        <dbReference type="EMBL" id="MDG0861191.1"/>
    </source>
</evidence>
<evidence type="ECO:0000313" key="3">
    <source>
        <dbReference type="Proteomes" id="UP001152766"/>
    </source>
</evidence>
<comment type="caution">
    <text evidence="2">The sequence shown here is derived from an EMBL/GenBank/DDBJ whole genome shotgun (WGS) entry which is preliminary data.</text>
</comment>
<proteinExistence type="predicted"/>
<dbReference type="Proteomes" id="UP001152766">
    <property type="component" value="Unassembled WGS sequence"/>
</dbReference>
<protein>
    <submittedName>
        <fullName evidence="2">DUF1987 domain-containing protein</fullName>
    </submittedName>
</protein>
<dbReference type="Pfam" id="PF09345">
    <property type="entry name" value="SiaC"/>
    <property type="match status" value="1"/>
</dbReference>
<reference evidence="2" key="1">
    <citation type="submission" date="2019-02" db="EMBL/GenBank/DDBJ databases">
        <title>Draft genome of the type strain Pelomonas aquatica CCUG 52575T.</title>
        <authorList>
            <person name="Gomila M."/>
            <person name="Lalucat J."/>
        </authorList>
    </citation>
    <scope>NUCLEOTIDE SEQUENCE</scope>
    <source>
        <strain evidence="2">CCUG 52575</strain>
    </source>
</reference>
<gene>
    <name evidence="2" type="ORF">EXJ73_01715</name>
</gene>
<name>A0A9X4R3D1_9BURK</name>
<dbReference type="InterPro" id="IPR018530">
    <property type="entry name" value="SiaC"/>
</dbReference>
<feature type="domain" description="SiaC family regulatory phosphoprotein" evidence="1">
    <location>
        <begin position="6"/>
        <end position="125"/>
    </location>
</feature>
<evidence type="ECO:0000259" key="1">
    <source>
        <dbReference type="Pfam" id="PF09345"/>
    </source>
</evidence>
<accession>A0A9X4R3D1</accession>
<dbReference type="RefSeq" id="WP_268148323.1">
    <property type="nucleotide sequence ID" value="NZ_JAPPUW010000004.1"/>
</dbReference>
<keyword evidence="3" id="KW-1185">Reference proteome</keyword>
<dbReference type="AlphaFoldDB" id="A0A9X4R3D1"/>
<dbReference type="EMBL" id="SGUG01000002">
    <property type="protein sequence ID" value="MDG0861191.1"/>
    <property type="molecule type" value="Genomic_DNA"/>
</dbReference>
<sequence>MNPLHIPATASSPEVDFRFDAHELLLRGESFPENAAAFYGPVIAALREFLALPDADRTLVVKVALTYFNSSSTKMLFTLLDLLDKAASAGRRVRLDWLHDSEDDTIREFGEELTADFTHLEIKLRAVDA</sequence>